<comment type="caution">
    <text evidence="1">The sequence shown here is derived from an EMBL/GenBank/DDBJ whole genome shotgun (WGS) entry which is preliminary data.</text>
</comment>
<dbReference type="Proteomes" id="UP000078397">
    <property type="component" value="Unassembled WGS sequence"/>
</dbReference>
<dbReference type="EMBL" id="LSBJ02000002">
    <property type="protein sequence ID" value="OAQ58277.1"/>
    <property type="molecule type" value="Genomic_DNA"/>
</dbReference>
<sequence>MMKCGISPNIRQPPTDISTGYNIIFVPAAVNVVRLKSDPTTCLRQYCCAGLNPIG</sequence>
<reference evidence="1 2" key="1">
    <citation type="journal article" date="2016" name="PLoS Pathog.">
        <title>Biosynthesis of antibiotic leucinostatins in bio-control fungus Purpureocillium lilacinum and their inhibition on phytophthora revealed by genome mining.</title>
        <authorList>
            <person name="Wang G."/>
            <person name="Liu Z."/>
            <person name="Lin R."/>
            <person name="Li E."/>
            <person name="Mao Z."/>
            <person name="Ling J."/>
            <person name="Yang Y."/>
            <person name="Yin W.B."/>
            <person name="Xie B."/>
        </authorList>
    </citation>
    <scope>NUCLEOTIDE SEQUENCE [LARGE SCALE GENOMIC DNA]</scope>
    <source>
        <strain evidence="1">170</strain>
    </source>
</reference>
<name>A0A179EYK2_METCM</name>
<dbReference type="KEGG" id="pchm:VFPPC_17008"/>
<protein>
    <submittedName>
        <fullName evidence="1">Uncharacterized protein</fullName>
    </submittedName>
</protein>
<organism evidence="1 2">
    <name type="scientific">Pochonia chlamydosporia 170</name>
    <dbReference type="NCBI Taxonomy" id="1380566"/>
    <lineage>
        <taxon>Eukaryota</taxon>
        <taxon>Fungi</taxon>
        <taxon>Dikarya</taxon>
        <taxon>Ascomycota</taxon>
        <taxon>Pezizomycotina</taxon>
        <taxon>Sordariomycetes</taxon>
        <taxon>Hypocreomycetidae</taxon>
        <taxon>Hypocreales</taxon>
        <taxon>Clavicipitaceae</taxon>
        <taxon>Pochonia</taxon>
    </lineage>
</organism>
<evidence type="ECO:0000313" key="1">
    <source>
        <dbReference type="EMBL" id="OAQ58277.1"/>
    </source>
</evidence>
<keyword evidence="2" id="KW-1185">Reference proteome</keyword>
<accession>A0A179EYK2</accession>
<dbReference type="AlphaFoldDB" id="A0A179EYK2"/>
<evidence type="ECO:0000313" key="2">
    <source>
        <dbReference type="Proteomes" id="UP000078397"/>
    </source>
</evidence>
<proteinExistence type="predicted"/>
<dbReference type="RefSeq" id="XP_018136463.1">
    <property type="nucleotide sequence ID" value="XM_018294760.1"/>
</dbReference>
<gene>
    <name evidence="1" type="ORF">VFPPC_17008</name>
</gene>
<dbReference type="GeneID" id="28858754"/>